<evidence type="ECO:0000256" key="1">
    <source>
        <dbReference type="ARBA" id="ARBA00004141"/>
    </source>
</evidence>
<dbReference type="Pfam" id="PF00122">
    <property type="entry name" value="E1-E2_ATPase"/>
    <property type="match status" value="1"/>
</dbReference>
<keyword evidence="7" id="KW-0067">ATP-binding</keyword>
<dbReference type="InterPro" id="IPR023298">
    <property type="entry name" value="ATPase_P-typ_TM_dom_sf"/>
</dbReference>
<feature type="region of interest" description="Disordered" evidence="13">
    <location>
        <begin position="1"/>
        <end position="24"/>
    </location>
</feature>
<dbReference type="Gene3D" id="1.20.1110.10">
    <property type="entry name" value="Calcium-transporting ATPase, transmembrane domain"/>
    <property type="match status" value="3"/>
</dbReference>
<evidence type="ECO:0000313" key="17">
    <source>
        <dbReference type="Ensembl" id="ENSEASP00005042253.1"/>
    </source>
</evidence>
<dbReference type="InterPro" id="IPR023299">
    <property type="entry name" value="ATPase_P-typ_cyto_dom_N"/>
</dbReference>
<keyword evidence="11 14" id="KW-0472">Membrane</keyword>
<dbReference type="InterPro" id="IPR050510">
    <property type="entry name" value="Cation_transp_ATPase_P-type"/>
</dbReference>
<gene>
    <name evidence="17" type="primary">ATP12A</name>
</gene>
<dbReference type="SUPFAM" id="SSF81653">
    <property type="entry name" value="Calcium ATPase, transduction domain A"/>
    <property type="match status" value="1"/>
</dbReference>
<dbReference type="Gene3D" id="2.70.150.10">
    <property type="entry name" value="Calcium-transporting ATPase, cytoplasmic transduction domain A"/>
    <property type="match status" value="2"/>
</dbReference>
<dbReference type="NCBIfam" id="TIGR01494">
    <property type="entry name" value="ATPase_P-type"/>
    <property type="match status" value="2"/>
</dbReference>
<evidence type="ECO:0000259" key="16">
    <source>
        <dbReference type="Pfam" id="PF00689"/>
    </source>
</evidence>
<evidence type="ECO:0000256" key="12">
    <source>
        <dbReference type="ARBA" id="ARBA00031813"/>
    </source>
</evidence>
<dbReference type="SUPFAM" id="SSF81660">
    <property type="entry name" value="Metal cation-transporting ATPase, ATP-binding domain N"/>
    <property type="match status" value="1"/>
</dbReference>
<dbReference type="GO" id="GO:0046872">
    <property type="term" value="F:metal ion binding"/>
    <property type="evidence" value="ECO:0007669"/>
    <property type="project" value="UniProtKB-KW"/>
</dbReference>
<evidence type="ECO:0000256" key="4">
    <source>
        <dbReference type="ARBA" id="ARBA00022723"/>
    </source>
</evidence>
<proteinExistence type="predicted"/>
<feature type="transmembrane region" description="Helical" evidence="14">
    <location>
        <begin position="829"/>
        <end position="852"/>
    </location>
</feature>
<dbReference type="PANTHER" id="PTHR43294:SF1">
    <property type="entry name" value="POTASSIUM-TRANSPORTING ATPASE ALPHA CHAIN 2"/>
    <property type="match status" value="1"/>
</dbReference>
<dbReference type="GO" id="GO:0005886">
    <property type="term" value="C:plasma membrane"/>
    <property type="evidence" value="ECO:0007669"/>
    <property type="project" value="TreeGrafter"/>
</dbReference>
<dbReference type="InterPro" id="IPR001757">
    <property type="entry name" value="P_typ_ATPase"/>
</dbReference>
<dbReference type="AlphaFoldDB" id="A0A9L0IQ53"/>
<dbReference type="GO" id="GO:0016887">
    <property type="term" value="F:ATP hydrolysis activity"/>
    <property type="evidence" value="ECO:0007669"/>
    <property type="project" value="InterPro"/>
</dbReference>
<evidence type="ECO:0000259" key="15">
    <source>
        <dbReference type="Pfam" id="PF00122"/>
    </source>
</evidence>
<keyword evidence="4" id="KW-0479">Metal-binding</keyword>
<dbReference type="Gene3D" id="3.40.50.1000">
    <property type="entry name" value="HAD superfamily/HAD-like"/>
    <property type="match status" value="2"/>
</dbReference>
<evidence type="ECO:0000256" key="8">
    <source>
        <dbReference type="ARBA" id="ARBA00022842"/>
    </source>
</evidence>
<evidence type="ECO:0000256" key="6">
    <source>
        <dbReference type="ARBA" id="ARBA00022781"/>
    </source>
</evidence>
<reference evidence="17 18" key="1">
    <citation type="journal article" date="2020" name="Nat. Commun.">
        <title>Donkey genomes provide new insights into domestication and selection for coat color.</title>
        <authorList>
            <person name="Wang"/>
            <person name="C."/>
            <person name="Li"/>
            <person name="H."/>
            <person name="Guo"/>
            <person name="Y."/>
            <person name="Huang"/>
            <person name="J."/>
            <person name="Sun"/>
            <person name="Y."/>
            <person name="Min"/>
            <person name="J."/>
            <person name="Wang"/>
            <person name="J."/>
            <person name="Fang"/>
            <person name="X."/>
            <person name="Zhao"/>
            <person name="Z."/>
            <person name="Wang"/>
            <person name="S."/>
            <person name="Zhang"/>
            <person name="Y."/>
            <person name="Liu"/>
            <person name="Q."/>
            <person name="Jiang"/>
            <person name="Q."/>
            <person name="Wang"/>
            <person name="X."/>
            <person name="Guo"/>
            <person name="Y."/>
            <person name="Yang"/>
            <person name="C."/>
            <person name="Wang"/>
            <person name="Y."/>
            <person name="Tian"/>
            <person name="F."/>
            <person name="Zhuang"/>
            <person name="G."/>
            <person name="Fan"/>
            <person name="Y."/>
            <person name="Gao"/>
            <person name="Q."/>
            <person name="Li"/>
            <person name="Y."/>
            <person name="Ju"/>
            <person name="Z."/>
            <person name="Li"/>
            <person name="J."/>
            <person name="Li"/>
            <person name="R."/>
            <person name="Hou"/>
            <person name="M."/>
            <person name="Yang"/>
            <person name="G."/>
            <person name="Liu"/>
            <person name="G."/>
            <person name="Liu"/>
            <person name="W."/>
            <person name="Guo"/>
            <person name="J."/>
            <person name="Pan"/>
            <person name="S."/>
            <person name="Fan"/>
            <person name="G."/>
            <person name="Zhang"/>
            <person name="W."/>
            <person name="Zhang"/>
            <person name="R."/>
            <person name="Yu"/>
            <person name="J."/>
            <person name="Zhang"/>
            <person name="X."/>
            <person name="Yin"/>
            <person name="Q."/>
            <person name="Ji"/>
            <person name="C."/>
            <person name="Jin"/>
            <person name="Y."/>
            <person name="Yue"/>
            <person name="G."/>
            <person name="Liu"/>
            <person name="M."/>
            <person name="Xu"/>
            <person name="J."/>
            <person name="Liu"/>
            <person name="S."/>
            <person name="Jordana"/>
            <person name="J."/>
            <person name="Noce"/>
            <person name="A."/>
            <person name="Amills"/>
            <person name="M."/>
            <person name="Wu"/>
            <person name="D.D."/>
            <person name="Li"/>
            <person name="S."/>
            <person name="Zhou"/>
            <person name="X. and Zhong"/>
            <person name="J."/>
        </authorList>
    </citation>
    <scope>NUCLEOTIDE SEQUENCE [LARGE SCALE GENOMIC DNA]</scope>
</reference>
<dbReference type="SUPFAM" id="SSF56784">
    <property type="entry name" value="HAD-like"/>
    <property type="match status" value="1"/>
</dbReference>
<dbReference type="GeneTree" id="ENSGT00940000159259"/>
<dbReference type="FunFam" id="1.20.1110.10:FF:000095">
    <property type="entry name" value="Sodium/potassium-transporting ATPase subunit alpha-1"/>
    <property type="match status" value="2"/>
</dbReference>
<organism evidence="17 18">
    <name type="scientific">Equus asinus</name>
    <name type="common">Donkey</name>
    <name type="synonym">Equus africanus asinus</name>
    <dbReference type="NCBI Taxonomy" id="9793"/>
    <lineage>
        <taxon>Eukaryota</taxon>
        <taxon>Metazoa</taxon>
        <taxon>Chordata</taxon>
        <taxon>Craniata</taxon>
        <taxon>Vertebrata</taxon>
        <taxon>Euteleostomi</taxon>
        <taxon>Mammalia</taxon>
        <taxon>Eutheria</taxon>
        <taxon>Laurasiatheria</taxon>
        <taxon>Perissodactyla</taxon>
        <taxon>Equidae</taxon>
        <taxon>Equus</taxon>
    </lineage>
</organism>
<keyword evidence="18" id="KW-1185">Reference proteome</keyword>
<evidence type="ECO:0000256" key="3">
    <source>
        <dbReference type="ARBA" id="ARBA00022692"/>
    </source>
</evidence>
<dbReference type="PANTHER" id="PTHR43294">
    <property type="entry name" value="SODIUM/POTASSIUM-TRANSPORTING ATPASE SUBUNIT ALPHA"/>
    <property type="match status" value="1"/>
</dbReference>
<keyword evidence="6" id="KW-0375">Hydrogen ion transport</keyword>
<evidence type="ECO:0000256" key="9">
    <source>
        <dbReference type="ARBA" id="ARBA00022967"/>
    </source>
</evidence>
<dbReference type="InterPro" id="IPR059000">
    <property type="entry name" value="ATPase_P-type_domA"/>
</dbReference>
<dbReference type="Pfam" id="PF13246">
    <property type="entry name" value="Cation_ATPase"/>
    <property type="match status" value="1"/>
</dbReference>
<feature type="transmembrane region" description="Helical" evidence="14">
    <location>
        <begin position="217"/>
        <end position="241"/>
    </location>
</feature>
<dbReference type="Pfam" id="PF08282">
    <property type="entry name" value="Hydrolase_3"/>
    <property type="match status" value="1"/>
</dbReference>
<protein>
    <recommendedName>
        <fullName evidence="2">H(+)/K(+)-exchanging ATPase</fullName>
        <ecNumber evidence="2">7.2.2.19</ecNumber>
    </recommendedName>
    <alternativeName>
        <fullName evidence="12">Proton pump</fullName>
    </alternativeName>
</protein>
<dbReference type="InterPro" id="IPR006068">
    <property type="entry name" value="ATPase_P-typ_cation-transptr_C"/>
</dbReference>
<keyword evidence="6" id="KW-0406">Ion transport</keyword>
<keyword evidence="3 14" id="KW-0812">Transmembrane</keyword>
<keyword evidence="9" id="KW-1278">Translocase</keyword>
<comment type="subcellular location">
    <subcellularLocation>
        <location evidence="1">Membrane</location>
        <topology evidence="1">Multi-pass membrane protein</topology>
    </subcellularLocation>
</comment>
<dbReference type="InterPro" id="IPR008250">
    <property type="entry name" value="ATPase_P-typ_transduc_dom_A_sf"/>
</dbReference>
<dbReference type="Ensembl" id="ENSEAST00005047903.1">
    <property type="protein sequence ID" value="ENSEASP00005042253.1"/>
    <property type="gene ID" value="ENSEASG00005001430.2"/>
</dbReference>
<keyword evidence="10 14" id="KW-1133">Transmembrane helix</keyword>
<name>A0A9L0IQ53_EQUAS</name>
<dbReference type="GO" id="GO:0006883">
    <property type="term" value="P:intracellular sodium ion homeostasis"/>
    <property type="evidence" value="ECO:0007669"/>
    <property type="project" value="TreeGrafter"/>
</dbReference>
<evidence type="ECO:0000256" key="13">
    <source>
        <dbReference type="SAM" id="MobiDB-lite"/>
    </source>
</evidence>
<feature type="domain" description="P-type ATPase A" evidence="15">
    <location>
        <begin position="115"/>
        <end position="165"/>
    </location>
</feature>
<reference evidence="17" key="2">
    <citation type="submission" date="2025-08" db="UniProtKB">
        <authorList>
            <consortium name="Ensembl"/>
        </authorList>
    </citation>
    <scope>IDENTIFICATION</scope>
</reference>
<feature type="transmembrane region" description="Helical" evidence="14">
    <location>
        <begin position="49"/>
        <end position="69"/>
    </location>
</feature>
<sequence length="858" mass="93826">KVENQEEEEVWSHGGRGHGGAGGERLEKAGLSSTQAAELLARNGPNQMVGGFSILLWIGAILCWIAYGIQYFNDKSSSLDSVYLGCVLALVVILTGIFAYYQEAKSTNIMASFSKMIPQQALVIRDSEKKTVPAEQLVVGDIVEIKGGDKIPADIRLLSTQGCKVSNPWNKMSTSPVGTATGMVINTGDRTIIGQIASLASGVGHEKTPIAIEIEHFVHIVAGVAVSIGILFFIIAVSMKYYVLDSIIFLIGIIVANVPEGLLATVTVTLSLTAKRMAKKNCLVKNLEAVETLGSTSIICSDKTGTLTQNRMTVAHLWFDNQIFVADTSEDHSNQVFDQSSGTWASLSKIITLCNRAEFRPGQESKVVVGDASETALLKFSEVILGDVMEIRKRNRKVAEIPFNSTNKFQLSIHETDDPSDKRFLMVMKGAPERVLEKCSTIMVNGQEQPLDDSTAEAFHTAYMELGGLGERVLGERWCRSAGIKVIMVTGDHPITAKAIAKSVGIISANSETVEDIAKRLNIPVEQVSKRDAKAAVVTGMELKDMSPEQLDELLTDYSEIVFARTSPQQKLIIVEGCQRQDAVVAVTGDGVNDSPALKKADIGIAMGIAGSDAAKNAADMVLLDDNFASIVTGVEEGRLIFDNLKKTIAYTLTKNIAELCPFLIYIIAGLPLPIGTITILFIDLGTDIIPSIALAYEKAESDIMNRKPRHKKKDRLVNAPLAIYSYLHIGLMQALGAFVVYFTVYAQEGFRPSALINLRVEWEKDSVNDLEDSYGQEWTQYQRKYLEWTGYTAFFVGIMIQQIADLIIRKTRRNSIFQQGLFRNKVIWVGIASQIIIALILSYGLGSVSALNFTMLR</sequence>
<dbReference type="InterPro" id="IPR023214">
    <property type="entry name" value="HAD_sf"/>
</dbReference>
<feature type="transmembrane region" description="Helical" evidence="14">
    <location>
        <begin position="81"/>
        <end position="101"/>
    </location>
</feature>
<dbReference type="GO" id="GO:0036376">
    <property type="term" value="P:sodium ion export across plasma membrane"/>
    <property type="evidence" value="ECO:0007669"/>
    <property type="project" value="TreeGrafter"/>
</dbReference>
<dbReference type="FunFam" id="3.40.50.1000:FF:000001">
    <property type="entry name" value="Phospholipid-transporting ATPase IC"/>
    <property type="match status" value="1"/>
</dbReference>
<dbReference type="Proteomes" id="UP000694387">
    <property type="component" value="Chromosome 9"/>
</dbReference>
<evidence type="ECO:0000256" key="2">
    <source>
        <dbReference type="ARBA" id="ARBA00012803"/>
    </source>
</evidence>
<evidence type="ECO:0000256" key="5">
    <source>
        <dbReference type="ARBA" id="ARBA00022741"/>
    </source>
</evidence>
<evidence type="ECO:0000256" key="7">
    <source>
        <dbReference type="ARBA" id="ARBA00022840"/>
    </source>
</evidence>
<feature type="transmembrane region" description="Helical" evidence="14">
    <location>
        <begin position="718"/>
        <end position="743"/>
    </location>
</feature>
<evidence type="ECO:0000313" key="18">
    <source>
        <dbReference type="Proteomes" id="UP000694387"/>
    </source>
</evidence>
<dbReference type="GO" id="GO:0005524">
    <property type="term" value="F:ATP binding"/>
    <property type="evidence" value="ECO:0007669"/>
    <property type="project" value="UniProtKB-KW"/>
</dbReference>
<dbReference type="GO" id="GO:0030007">
    <property type="term" value="P:intracellular potassium ion homeostasis"/>
    <property type="evidence" value="ECO:0007669"/>
    <property type="project" value="TreeGrafter"/>
</dbReference>
<dbReference type="Gene3D" id="3.40.1110.10">
    <property type="entry name" value="Calcium-transporting ATPase, cytoplasmic domain N"/>
    <property type="match status" value="1"/>
</dbReference>
<feature type="transmembrane region" description="Helical" evidence="14">
    <location>
        <begin position="247"/>
        <end position="270"/>
    </location>
</feature>
<feature type="domain" description="Cation-transporting P-type ATPase C-terminal" evidence="16">
    <location>
        <begin position="672"/>
        <end position="845"/>
    </location>
</feature>
<accession>A0A9L0IQ53</accession>
<dbReference type="InterPro" id="IPR018303">
    <property type="entry name" value="ATPase_P-typ_P_site"/>
</dbReference>
<dbReference type="SUPFAM" id="SSF81665">
    <property type="entry name" value="Calcium ATPase, transmembrane domain M"/>
    <property type="match status" value="1"/>
</dbReference>
<reference evidence="17" key="3">
    <citation type="submission" date="2025-09" db="UniProtKB">
        <authorList>
            <consortium name="Ensembl"/>
        </authorList>
    </citation>
    <scope>IDENTIFICATION</scope>
</reference>
<dbReference type="EC" id="7.2.2.19" evidence="2"/>
<dbReference type="PRINTS" id="PR00119">
    <property type="entry name" value="CATATPASE"/>
</dbReference>
<dbReference type="FunFam" id="3.40.50.1000:FF:000083">
    <property type="entry name" value="Sodium/potassium-transporting ATPase subunit alpha"/>
    <property type="match status" value="1"/>
</dbReference>
<dbReference type="GO" id="GO:0005391">
    <property type="term" value="F:P-type sodium:potassium-exchanging transporter activity"/>
    <property type="evidence" value="ECO:0007669"/>
    <property type="project" value="TreeGrafter"/>
</dbReference>
<dbReference type="FunFam" id="3.40.1110.10:FF:000001">
    <property type="entry name" value="Sodium/potassium-transporting ATPase subunit alpha"/>
    <property type="match status" value="1"/>
</dbReference>
<evidence type="ECO:0000256" key="11">
    <source>
        <dbReference type="ARBA" id="ARBA00023136"/>
    </source>
</evidence>
<keyword evidence="6" id="KW-0813">Transport</keyword>
<keyword evidence="5" id="KW-0547">Nucleotide-binding</keyword>
<dbReference type="GO" id="GO:0008900">
    <property type="term" value="F:P-type potassium:proton transporter activity"/>
    <property type="evidence" value="ECO:0007669"/>
    <property type="project" value="UniProtKB-EC"/>
</dbReference>
<dbReference type="GO" id="GO:1990573">
    <property type="term" value="P:potassium ion import across plasma membrane"/>
    <property type="evidence" value="ECO:0007669"/>
    <property type="project" value="TreeGrafter"/>
</dbReference>
<dbReference type="InterPro" id="IPR036412">
    <property type="entry name" value="HAD-like_sf"/>
</dbReference>
<dbReference type="Pfam" id="PF00689">
    <property type="entry name" value="Cation_ATPase_C"/>
    <property type="match status" value="1"/>
</dbReference>
<evidence type="ECO:0000256" key="14">
    <source>
        <dbReference type="SAM" id="Phobius"/>
    </source>
</evidence>
<dbReference type="PRINTS" id="PR00121">
    <property type="entry name" value="NAKATPASE"/>
</dbReference>
<evidence type="ECO:0000256" key="10">
    <source>
        <dbReference type="ARBA" id="ARBA00022989"/>
    </source>
</evidence>
<dbReference type="PROSITE" id="PS00154">
    <property type="entry name" value="ATPASE_E1_E2"/>
    <property type="match status" value="1"/>
</dbReference>
<keyword evidence="8" id="KW-0460">Magnesium</keyword>